<feature type="region of interest" description="Disordered" evidence="5">
    <location>
        <begin position="1"/>
        <end position="75"/>
    </location>
</feature>
<dbReference type="AlphaFoldDB" id="A0A5M8PNG6"/>
<dbReference type="PANTHER" id="PTHR47651">
    <property type="entry name" value="NAD-DEPENDENT HISTONE DEACETYLASE HST4"/>
    <property type="match status" value="1"/>
</dbReference>
<dbReference type="InterPro" id="IPR026590">
    <property type="entry name" value="Ssirtuin_cat_dom"/>
</dbReference>
<feature type="domain" description="Deacetylase sirtuin-type" evidence="6">
    <location>
        <begin position="82"/>
        <end position="400"/>
    </location>
</feature>
<proteinExistence type="inferred from homology"/>
<dbReference type="Gene3D" id="3.30.1600.10">
    <property type="entry name" value="SIR2/SIRT2 'Small Domain"/>
    <property type="match status" value="1"/>
</dbReference>
<feature type="binding site" evidence="4">
    <location>
        <position position="237"/>
    </location>
    <ligand>
        <name>Zn(2+)</name>
        <dbReference type="ChEBI" id="CHEBI:29105"/>
    </ligand>
</feature>
<dbReference type="SUPFAM" id="SSF52467">
    <property type="entry name" value="DHS-like NAD/FAD-binding domain"/>
    <property type="match status" value="1"/>
</dbReference>
<feature type="binding site" evidence="4">
    <location>
        <position position="234"/>
    </location>
    <ligand>
        <name>Zn(2+)</name>
        <dbReference type="ChEBI" id="CHEBI:29105"/>
    </ligand>
</feature>
<keyword evidence="3" id="KW-0520">NAD</keyword>
<evidence type="ECO:0000259" key="6">
    <source>
        <dbReference type="PROSITE" id="PS50305"/>
    </source>
</evidence>
<feature type="active site" description="Proton acceptor" evidence="4">
    <location>
        <position position="226"/>
    </location>
</feature>
<feature type="compositionally biased region" description="Low complexity" evidence="5">
    <location>
        <begin position="484"/>
        <end position="494"/>
    </location>
</feature>
<reference evidence="7 8" key="1">
    <citation type="submission" date="2019-09" db="EMBL/GenBank/DDBJ databases">
        <title>The hologenome of the rock-dwelling lichen Lasallia pustulata.</title>
        <authorList>
            <person name="Greshake Tzovaras B."/>
            <person name="Segers F."/>
            <person name="Bicker A."/>
            <person name="Dal Grande F."/>
            <person name="Otte J."/>
            <person name="Hankeln T."/>
            <person name="Schmitt I."/>
            <person name="Ebersberger I."/>
        </authorList>
    </citation>
    <scope>NUCLEOTIDE SEQUENCE [LARGE SCALE GENOMIC DNA]</scope>
    <source>
        <strain evidence="7">A1-1</strain>
    </source>
</reference>
<dbReference type="InterPro" id="IPR003000">
    <property type="entry name" value="Sirtuin"/>
</dbReference>
<sequence>MDDDSISDLSSDLSSLGSLSPPPMDYPSPVSSQDYDSNVAASQASQPRGCDGPPPAKKRRTVEPKPRTTEHLDLSQLPHCPAIDQEAQVDLLLKVLRKRRKIVVIAGAGISVSAGIPDFRSSNGLFTTLRSEHKLKASGKHLFDASVYQTDSSTSSFHDMVRSMSHLVSAAKPTEFHHMLATLASQGRLMRLYTQNVDGIDTSLPPLATSVPLSSRGPWPRTVQLHGGLEKMVCSKCSHLSDFEPALFDGPEPPPCNVCVETDKVRTDHAGKRSHGIGRLRPRIVLYNEHNPDEEAIGTVVSSDLRTRPDAVIVVGTSMKIPGVRRIVREMCGVVRGRRDGLAVWINRDPPPVGKDFEDCWDLIVRGPCDEVAKHAAMHRWNEDEYKECTESEVERVKQRNGDIKVVIDPPTDGRNTLGIPTPTASPRPKHLALAKPKIVLKLSAPKIKTKEANPTGKGASMSQVLKTCSSTTVQAKPTKKASKPSSTKPSDAKINQAFKVTKSSQPKSKKSKLKLQVHSEDELSMPMAPLSPQAARNNGPLQTPTKPPLFPNLTLSYKPELSSSPEDTDSWPERRRRETISPPGNIPQKIAMLLD</sequence>
<evidence type="ECO:0000256" key="1">
    <source>
        <dbReference type="ARBA" id="ARBA00006924"/>
    </source>
</evidence>
<dbReference type="Pfam" id="PF02146">
    <property type="entry name" value="SIR2"/>
    <property type="match status" value="1"/>
</dbReference>
<keyword evidence="4" id="KW-0862">Zinc</keyword>
<comment type="caution">
    <text evidence="7">The sequence shown here is derived from an EMBL/GenBank/DDBJ whole genome shotgun (WGS) entry which is preliminary data.</text>
</comment>
<feature type="compositionally biased region" description="Basic and acidic residues" evidence="5">
    <location>
        <begin position="61"/>
        <end position="73"/>
    </location>
</feature>
<dbReference type="OrthoDB" id="2919105at2759"/>
<dbReference type="GO" id="GO:0070403">
    <property type="term" value="F:NAD+ binding"/>
    <property type="evidence" value="ECO:0007669"/>
    <property type="project" value="InterPro"/>
</dbReference>
<dbReference type="Gene3D" id="3.40.50.1220">
    <property type="entry name" value="TPP-binding domain"/>
    <property type="match status" value="1"/>
</dbReference>
<dbReference type="InterPro" id="IPR029035">
    <property type="entry name" value="DHS-like_NAD/FAD-binding_dom"/>
</dbReference>
<comment type="similarity">
    <text evidence="1">Belongs to the sirtuin family. Class I subfamily.</text>
</comment>
<evidence type="ECO:0000256" key="2">
    <source>
        <dbReference type="ARBA" id="ARBA00022679"/>
    </source>
</evidence>
<name>A0A5M8PNG6_9LECA</name>
<keyword evidence="2" id="KW-0808">Transferase</keyword>
<dbReference type="EMBL" id="VXIT01000008">
    <property type="protein sequence ID" value="KAA6410995.1"/>
    <property type="molecule type" value="Genomic_DNA"/>
</dbReference>
<dbReference type="PROSITE" id="PS50305">
    <property type="entry name" value="SIRTUIN"/>
    <property type="match status" value="1"/>
</dbReference>
<evidence type="ECO:0000256" key="4">
    <source>
        <dbReference type="PROSITE-ProRule" id="PRU00236"/>
    </source>
</evidence>
<dbReference type="GO" id="GO:0016740">
    <property type="term" value="F:transferase activity"/>
    <property type="evidence" value="ECO:0007669"/>
    <property type="project" value="UniProtKB-KW"/>
</dbReference>
<feature type="region of interest" description="Disordered" evidence="5">
    <location>
        <begin position="470"/>
        <end position="596"/>
    </location>
</feature>
<evidence type="ECO:0000256" key="3">
    <source>
        <dbReference type="ARBA" id="ARBA00023027"/>
    </source>
</evidence>
<feature type="compositionally biased region" description="Polar residues" evidence="5">
    <location>
        <begin position="29"/>
        <end position="46"/>
    </location>
</feature>
<feature type="binding site" evidence="4">
    <location>
        <position position="259"/>
    </location>
    <ligand>
        <name>Zn(2+)</name>
        <dbReference type="ChEBI" id="CHEBI:29105"/>
    </ligand>
</feature>
<evidence type="ECO:0000256" key="5">
    <source>
        <dbReference type="SAM" id="MobiDB-lite"/>
    </source>
</evidence>
<evidence type="ECO:0000313" key="8">
    <source>
        <dbReference type="Proteomes" id="UP000324767"/>
    </source>
</evidence>
<evidence type="ECO:0000313" key="7">
    <source>
        <dbReference type="EMBL" id="KAA6410995.1"/>
    </source>
</evidence>
<accession>A0A5M8PNG6</accession>
<organism evidence="7 8">
    <name type="scientific">Lasallia pustulata</name>
    <dbReference type="NCBI Taxonomy" id="136370"/>
    <lineage>
        <taxon>Eukaryota</taxon>
        <taxon>Fungi</taxon>
        <taxon>Dikarya</taxon>
        <taxon>Ascomycota</taxon>
        <taxon>Pezizomycotina</taxon>
        <taxon>Lecanoromycetes</taxon>
        <taxon>OSLEUM clade</taxon>
        <taxon>Umbilicariomycetidae</taxon>
        <taxon>Umbilicariales</taxon>
        <taxon>Umbilicariaceae</taxon>
        <taxon>Lasallia</taxon>
    </lineage>
</organism>
<feature type="compositionally biased region" description="Polar residues" evidence="5">
    <location>
        <begin position="535"/>
        <end position="545"/>
    </location>
</feature>
<dbReference type="InterPro" id="IPR026591">
    <property type="entry name" value="Sirtuin_cat_small_dom_sf"/>
</dbReference>
<feature type="region of interest" description="Disordered" evidence="5">
    <location>
        <begin position="408"/>
        <end position="429"/>
    </location>
</feature>
<protein>
    <submittedName>
        <fullName evidence="7">DHS-like NAD FAD-binding domain-containing</fullName>
    </submittedName>
</protein>
<dbReference type="Proteomes" id="UP000324767">
    <property type="component" value="Unassembled WGS sequence"/>
</dbReference>
<feature type="compositionally biased region" description="Low complexity" evidence="5">
    <location>
        <begin position="7"/>
        <end position="19"/>
    </location>
</feature>
<dbReference type="PANTHER" id="PTHR47651:SF17">
    <property type="entry name" value="DEACETYLASE SIRTUIN-TYPE DOMAIN-CONTAINING PROTEIN"/>
    <property type="match status" value="1"/>
</dbReference>
<gene>
    <name evidence="7" type="ORF">FRX48_05306</name>
</gene>
<keyword evidence="4" id="KW-0479">Metal-binding</keyword>
<dbReference type="GO" id="GO:0046872">
    <property type="term" value="F:metal ion binding"/>
    <property type="evidence" value="ECO:0007669"/>
    <property type="project" value="UniProtKB-KW"/>
</dbReference>
<feature type="binding site" evidence="4">
    <location>
        <position position="256"/>
    </location>
    <ligand>
        <name>Zn(2+)</name>
        <dbReference type="ChEBI" id="CHEBI:29105"/>
    </ligand>
</feature>